<organism evidence="4 5">
    <name type="scientific">Babesia duncani</name>
    <dbReference type="NCBI Taxonomy" id="323732"/>
    <lineage>
        <taxon>Eukaryota</taxon>
        <taxon>Sar</taxon>
        <taxon>Alveolata</taxon>
        <taxon>Apicomplexa</taxon>
        <taxon>Aconoidasida</taxon>
        <taxon>Piroplasmida</taxon>
        <taxon>Babesiidae</taxon>
        <taxon>Babesia</taxon>
    </lineage>
</organism>
<dbReference type="InterPro" id="IPR036390">
    <property type="entry name" value="WH_DNA-bd_sf"/>
</dbReference>
<evidence type="ECO:0000313" key="5">
    <source>
        <dbReference type="Proteomes" id="UP001214638"/>
    </source>
</evidence>
<dbReference type="GO" id="GO:0003735">
    <property type="term" value="F:structural constituent of ribosome"/>
    <property type="evidence" value="ECO:0007669"/>
    <property type="project" value="InterPro"/>
</dbReference>
<dbReference type="Proteomes" id="UP001214638">
    <property type="component" value="Unassembled WGS sequence"/>
</dbReference>
<comment type="similarity">
    <text evidence="1">Belongs to the eukaryotic ribosomal protein eS19 family.</text>
</comment>
<dbReference type="EMBL" id="JALLKP010000003">
    <property type="protein sequence ID" value="KAK2195938.1"/>
    <property type="molecule type" value="Genomic_DNA"/>
</dbReference>
<dbReference type="SMART" id="SM01413">
    <property type="entry name" value="Ribosomal_S19e"/>
    <property type="match status" value="1"/>
</dbReference>
<keyword evidence="2 4" id="KW-0689">Ribosomal protein</keyword>
<dbReference type="GO" id="GO:0003723">
    <property type="term" value="F:RNA binding"/>
    <property type="evidence" value="ECO:0007669"/>
    <property type="project" value="TreeGrafter"/>
</dbReference>
<dbReference type="PROSITE" id="PS00628">
    <property type="entry name" value="RIBOSOMAL_S19E"/>
    <property type="match status" value="1"/>
</dbReference>
<dbReference type="Pfam" id="PF01090">
    <property type="entry name" value="Ribosomal_S19e"/>
    <property type="match status" value="1"/>
</dbReference>
<dbReference type="GO" id="GO:0022627">
    <property type="term" value="C:cytosolic small ribosomal subunit"/>
    <property type="evidence" value="ECO:0007669"/>
    <property type="project" value="TreeGrafter"/>
</dbReference>
<evidence type="ECO:0000256" key="3">
    <source>
        <dbReference type="ARBA" id="ARBA00023274"/>
    </source>
</evidence>
<sequence length="176" mass="20395">MEKMEMEVDISNLKLKRFHAKVPYRRINTSLKDCDADMFIAAFAEHMKLKGWIECPKWIDYAKTSVAKELSPQNPNWFYIRAAAILRHLYFHPDSGIGRLRKVYSSRKRNGCAPNHTCKASGKIIRTIVQQLESVGLLEQDMLKRGRRLSRKGCNTVNSFARQLTRRIIDSHTNSN</sequence>
<accession>A0AAD9UNE2</accession>
<dbReference type="InterPro" id="IPR018277">
    <property type="entry name" value="Ribosomal_eS19_CS"/>
</dbReference>
<name>A0AAD9UNE2_9APIC</name>
<evidence type="ECO:0000256" key="1">
    <source>
        <dbReference type="ARBA" id="ARBA00010014"/>
    </source>
</evidence>
<keyword evidence="3" id="KW-0687">Ribonucleoprotein</keyword>
<dbReference type="GO" id="GO:0006412">
    <property type="term" value="P:translation"/>
    <property type="evidence" value="ECO:0007669"/>
    <property type="project" value="InterPro"/>
</dbReference>
<evidence type="ECO:0000313" key="4">
    <source>
        <dbReference type="EMBL" id="KAK2195938.1"/>
    </source>
</evidence>
<dbReference type="RefSeq" id="XP_067802780.1">
    <property type="nucleotide sequence ID" value="XM_067947558.1"/>
</dbReference>
<dbReference type="GO" id="GO:0000028">
    <property type="term" value="P:ribosomal small subunit assembly"/>
    <property type="evidence" value="ECO:0007669"/>
    <property type="project" value="TreeGrafter"/>
</dbReference>
<comment type="caution">
    <text evidence="4">The sequence shown here is derived from an EMBL/GenBank/DDBJ whole genome shotgun (WGS) entry which is preliminary data.</text>
</comment>
<reference evidence="4" key="1">
    <citation type="journal article" date="2023" name="Nat. Microbiol.">
        <title>Babesia duncani multi-omics identifies virulence factors and drug targets.</title>
        <authorList>
            <person name="Singh P."/>
            <person name="Lonardi S."/>
            <person name="Liang Q."/>
            <person name="Vydyam P."/>
            <person name="Khabirova E."/>
            <person name="Fang T."/>
            <person name="Gihaz S."/>
            <person name="Thekkiniath J."/>
            <person name="Munshi M."/>
            <person name="Abel S."/>
            <person name="Ciampossin L."/>
            <person name="Batugedara G."/>
            <person name="Gupta M."/>
            <person name="Lu X.M."/>
            <person name="Lenz T."/>
            <person name="Chakravarty S."/>
            <person name="Cornillot E."/>
            <person name="Hu Y."/>
            <person name="Ma W."/>
            <person name="Gonzalez L.M."/>
            <person name="Sanchez S."/>
            <person name="Estrada K."/>
            <person name="Sanchez-Flores A."/>
            <person name="Montero E."/>
            <person name="Harb O.S."/>
            <person name="Le Roch K.G."/>
            <person name="Mamoun C.B."/>
        </authorList>
    </citation>
    <scope>NUCLEOTIDE SEQUENCE</scope>
    <source>
        <strain evidence="4">WA1</strain>
    </source>
</reference>
<dbReference type="FunFam" id="1.10.10.10:FF:000118">
    <property type="entry name" value="40S ribosomal protein S19"/>
    <property type="match status" value="1"/>
</dbReference>
<proteinExistence type="inferred from homology"/>
<dbReference type="PANTHER" id="PTHR11710">
    <property type="entry name" value="40S RIBOSOMAL PROTEIN S19"/>
    <property type="match status" value="1"/>
</dbReference>
<dbReference type="GeneID" id="94336833"/>
<keyword evidence="5" id="KW-1185">Reference proteome</keyword>
<dbReference type="Gene3D" id="1.10.10.10">
    <property type="entry name" value="Winged helix-like DNA-binding domain superfamily/Winged helix DNA-binding domain"/>
    <property type="match status" value="1"/>
</dbReference>
<dbReference type="KEGG" id="bdw:94336833"/>
<dbReference type="SUPFAM" id="SSF46785">
    <property type="entry name" value="Winged helix' DNA-binding domain"/>
    <property type="match status" value="1"/>
</dbReference>
<protein>
    <submittedName>
        <fullName evidence="4">Bifunctional Ribosomal protein S19e/Winged helix DNA-binding domain superfamily/Ribosomal protein S19e</fullName>
    </submittedName>
</protein>
<dbReference type="PANTHER" id="PTHR11710:SF0">
    <property type="entry name" value="40S RIBOSOMAL PROTEIN S19"/>
    <property type="match status" value="1"/>
</dbReference>
<dbReference type="AlphaFoldDB" id="A0AAD9UNE2"/>
<dbReference type="GO" id="GO:0003677">
    <property type="term" value="F:DNA binding"/>
    <property type="evidence" value="ECO:0007669"/>
    <property type="project" value="UniProtKB-KW"/>
</dbReference>
<gene>
    <name evidence="4" type="ORF">BdWA1_002536</name>
</gene>
<dbReference type="InterPro" id="IPR036388">
    <property type="entry name" value="WH-like_DNA-bd_sf"/>
</dbReference>
<evidence type="ECO:0000256" key="2">
    <source>
        <dbReference type="ARBA" id="ARBA00022980"/>
    </source>
</evidence>
<keyword evidence="4" id="KW-0238">DNA-binding</keyword>
<dbReference type="InterPro" id="IPR001266">
    <property type="entry name" value="Ribosomal_eS19"/>
</dbReference>